<keyword evidence="2" id="KW-1185">Reference proteome</keyword>
<name>A0ABR1ZCP7_9ROSI</name>
<protein>
    <submittedName>
        <fullName evidence="1">Uncharacterized protein</fullName>
    </submittedName>
</protein>
<gene>
    <name evidence="1" type="ORF">V6N11_061878</name>
</gene>
<accession>A0ABR1ZCP7</accession>
<proteinExistence type="predicted"/>
<evidence type="ECO:0000313" key="2">
    <source>
        <dbReference type="Proteomes" id="UP001396334"/>
    </source>
</evidence>
<dbReference type="Proteomes" id="UP001396334">
    <property type="component" value="Unassembled WGS sequence"/>
</dbReference>
<dbReference type="EMBL" id="JBBPBN010001512">
    <property type="protein sequence ID" value="KAK8478065.1"/>
    <property type="molecule type" value="Genomic_DNA"/>
</dbReference>
<evidence type="ECO:0000313" key="1">
    <source>
        <dbReference type="EMBL" id="KAK8478065.1"/>
    </source>
</evidence>
<reference evidence="1 2" key="1">
    <citation type="journal article" date="2024" name="G3 (Bethesda)">
        <title>Genome assembly of Hibiscus sabdariffa L. provides insights into metabolisms of medicinal natural products.</title>
        <authorList>
            <person name="Kim T."/>
        </authorList>
    </citation>
    <scope>NUCLEOTIDE SEQUENCE [LARGE SCALE GENOMIC DNA]</scope>
    <source>
        <strain evidence="1">TK-2024</strain>
        <tissue evidence="1">Old leaves</tissue>
    </source>
</reference>
<sequence length="128" mass="14444">MAANVWFRVVRPSKLSDWCRVVQPSKLSNFMNLAFGAWLMTNLRGRGAFAVDVAGWDLLFRTVCWILWRKRRCKQVMEADPGESGDPLVVGKRLATDFASCTADRAKSYMAPCRGPDSAYRFVLESSC</sequence>
<organism evidence="1 2">
    <name type="scientific">Hibiscus sabdariffa</name>
    <name type="common">roselle</name>
    <dbReference type="NCBI Taxonomy" id="183260"/>
    <lineage>
        <taxon>Eukaryota</taxon>
        <taxon>Viridiplantae</taxon>
        <taxon>Streptophyta</taxon>
        <taxon>Embryophyta</taxon>
        <taxon>Tracheophyta</taxon>
        <taxon>Spermatophyta</taxon>
        <taxon>Magnoliopsida</taxon>
        <taxon>eudicotyledons</taxon>
        <taxon>Gunneridae</taxon>
        <taxon>Pentapetalae</taxon>
        <taxon>rosids</taxon>
        <taxon>malvids</taxon>
        <taxon>Malvales</taxon>
        <taxon>Malvaceae</taxon>
        <taxon>Malvoideae</taxon>
        <taxon>Hibiscus</taxon>
    </lineage>
</organism>
<comment type="caution">
    <text evidence="1">The sequence shown here is derived from an EMBL/GenBank/DDBJ whole genome shotgun (WGS) entry which is preliminary data.</text>
</comment>